<protein>
    <submittedName>
        <fullName evidence="1">Uncharacterized protein</fullName>
    </submittedName>
</protein>
<dbReference type="EMBL" id="KZ451930">
    <property type="protein sequence ID" value="PKA61459.1"/>
    <property type="molecule type" value="Genomic_DNA"/>
</dbReference>
<gene>
    <name evidence="1" type="ORF">AXF42_Ash014376</name>
</gene>
<dbReference type="Proteomes" id="UP000236161">
    <property type="component" value="Unassembled WGS sequence"/>
</dbReference>
<name>A0A2I0B107_9ASPA</name>
<evidence type="ECO:0000313" key="2">
    <source>
        <dbReference type="Proteomes" id="UP000236161"/>
    </source>
</evidence>
<sequence length="145" mass="15595">MELGVQEDVSGLHIAVDDGRIDGVEVREGGGRLDGDGKAEGPGEEAFAGAGAVEMVVDGAVRHEFVDEEEISAYWGCAAVEGYQIYVAEPRKDLDLVDELLGSLEIGLVETLHGDGAAIAELACNGWWGFYFSIEEWRWKVGLPL</sequence>
<evidence type="ECO:0000313" key="1">
    <source>
        <dbReference type="EMBL" id="PKA61459.1"/>
    </source>
</evidence>
<keyword evidence="2" id="KW-1185">Reference proteome</keyword>
<accession>A0A2I0B107</accession>
<dbReference type="AlphaFoldDB" id="A0A2I0B107"/>
<proteinExistence type="predicted"/>
<organism evidence="1 2">
    <name type="scientific">Apostasia shenzhenica</name>
    <dbReference type="NCBI Taxonomy" id="1088818"/>
    <lineage>
        <taxon>Eukaryota</taxon>
        <taxon>Viridiplantae</taxon>
        <taxon>Streptophyta</taxon>
        <taxon>Embryophyta</taxon>
        <taxon>Tracheophyta</taxon>
        <taxon>Spermatophyta</taxon>
        <taxon>Magnoliopsida</taxon>
        <taxon>Liliopsida</taxon>
        <taxon>Asparagales</taxon>
        <taxon>Orchidaceae</taxon>
        <taxon>Apostasioideae</taxon>
        <taxon>Apostasia</taxon>
    </lineage>
</organism>
<reference evidence="1 2" key="1">
    <citation type="journal article" date="2017" name="Nature">
        <title>The Apostasia genome and the evolution of orchids.</title>
        <authorList>
            <person name="Zhang G.Q."/>
            <person name="Liu K.W."/>
            <person name="Li Z."/>
            <person name="Lohaus R."/>
            <person name="Hsiao Y.Y."/>
            <person name="Niu S.C."/>
            <person name="Wang J.Y."/>
            <person name="Lin Y.C."/>
            <person name="Xu Q."/>
            <person name="Chen L.J."/>
            <person name="Yoshida K."/>
            <person name="Fujiwara S."/>
            <person name="Wang Z.W."/>
            <person name="Zhang Y.Q."/>
            <person name="Mitsuda N."/>
            <person name="Wang M."/>
            <person name="Liu G.H."/>
            <person name="Pecoraro L."/>
            <person name="Huang H.X."/>
            <person name="Xiao X.J."/>
            <person name="Lin M."/>
            <person name="Wu X.Y."/>
            <person name="Wu W.L."/>
            <person name="Chen Y.Y."/>
            <person name="Chang S.B."/>
            <person name="Sakamoto S."/>
            <person name="Ohme-Takagi M."/>
            <person name="Yagi M."/>
            <person name="Zeng S.J."/>
            <person name="Shen C.Y."/>
            <person name="Yeh C.M."/>
            <person name="Luo Y.B."/>
            <person name="Tsai W.C."/>
            <person name="Van de Peer Y."/>
            <person name="Liu Z.J."/>
        </authorList>
    </citation>
    <scope>NUCLEOTIDE SEQUENCE [LARGE SCALE GENOMIC DNA]</scope>
    <source>
        <strain evidence="2">cv. Shenzhen</strain>
        <tissue evidence="1">Stem</tissue>
    </source>
</reference>